<dbReference type="FunFam" id="2.70.150.10:FF:000003">
    <property type="entry name" value="Sodium/potassium-transporting ATPase subunit alpha"/>
    <property type="match status" value="1"/>
</dbReference>
<dbReference type="SUPFAM" id="SSF81665">
    <property type="entry name" value="Calcium ATPase, transmembrane domain M"/>
    <property type="match status" value="1"/>
</dbReference>
<proteinExistence type="inferred from homology"/>
<keyword evidence="9 16" id="KW-0630">Potassium</keyword>
<dbReference type="NCBIfam" id="TIGR01494">
    <property type="entry name" value="ATPase_P-type"/>
    <property type="match status" value="2"/>
</dbReference>
<dbReference type="PROSITE" id="PS00154">
    <property type="entry name" value="ATPASE_E1_E2"/>
    <property type="match status" value="1"/>
</dbReference>
<keyword evidence="3 16" id="KW-0813">Transport</keyword>
<keyword evidence="12 16" id="KW-0406">Ion transport</keyword>
<dbReference type="SFLD" id="SFLDG00002">
    <property type="entry name" value="C1.7:_P-type_atpase_like"/>
    <property type="match status" value="1"/>
</dbReference>
<feature type="transmembrane region" description="Helical" evidence="16">
    <location>
        <begin position="303"/>
        <end position="331"/>
    </location>
</feature>
<keyword evidence="13 16" id="KW-0472">Membrane</keyword>
<feature type="transmembrane region" description="Helical" evidence="16">
    <location>
        <begin position="273"/>
        <end position="297"/>
    </location>
</feature>
<dbReference type="SMART" id="SM00831">
    <property type="entry name" value="Cation_ATPase_N"/>
    <property type="match status" value="1"/>
</dbReference>
<comment type="subcellular location">
    <subcellularLocation>
        <location evidence="16">Cell membrane</location>
        <topology evidence="16">Multi-pass membrane protein</topology>
    </subcellularLocation>
    <subcellularLocation>
        <location evidence="1">Membrane</location>
        <topology evidence="1">Multi-pass membrane protein</topology>
    </subcellularLocation>
</comment>
<dbReference type="PANTHER" id="PTHR43294:SF18">
    <property type="entry name" value="SODIUM_POTASSIUM-TRANSPORTING ATPASE SUBUNIT ALPHA"/>
    <property type="match status" value="1"/>
</dbReference>
<dbReference type="GO" id="GO:0005886">
    <property type="term" value="C:plasma membrane"/>
    <property type="evidence" value="ECO:0007669"/>
    <property type="project" value="UniProtKB-SubCell"/>
</dbReference>
<keyword evidence="10" id="KW-1278">Translocase</keyword>
<evidence type="ECO:0000256" key="14">
    <source>
        <dbReference type="ARBA" id="ARBA00037422"/>
    </source>
</evidence>
<evidence type="ECO:0000256" key="8">
    <source>
        <dbReference type="ARBA" id="ARBA00022840"/>
    </source>
</evidence>
<keyword evidence="7 16" id="KW-0547">Nucleotide-binding</keyword>
<reference evidence="19" key="1">
    <citation type="submission" date="2022-11" db="UniProtKB">
        <authorList>
            <consortium name="WormBaseParasite"/>
        </authorList>
    </citation>
    <scope>IDENTIFICATION</scope>
</reference>
<evidence type="ECO:0000256" key="7">
    <source>
        <dbReference type="ARBA" id="ARBA00022741"/>
    </source>
</evidence>
<evidence type="ECO:0000259" key="17">
    <source>
        <dbReference type="SMART" id="SM00831"/>
    </source>
</evidence>
<dbReference type="InterPro" id="IPR008250">
    <property type="entry name" value="ATPase_P-typ_transduc_dom_A_sf"/>
</dbReference>
<evidence type="ECO:0000256" key="4">
    <source>
        <dbReference type="ARBA" id="ARBA00022538"/>
    </source>
</evidence>
<dbReference type="Gene3D" id="1.20.1110.10">
    <property type="entry name" value="Calcium-transporting ATPase, transmembrane domain"/>
    <property type="match status" value="1"/>
</dbReference>
<dbReference type="FunFam" id="3.40.50.1000:FF:000083">
    <property type="entry name" value="Sodium/potassium-transporting ATPase subunit alpha"/>
    <property type="match status" value="1"/>
</dbReference>
<sequence length="1013" mass="112198">MQLFARKEKVSLNELKQDIQMDEHSIDLDELRIRLKVDSLEKGHTTERAIELLRVNGPNKLTPARSVPAVVKLLRCLFGGFNILLWLGAIASVLSYLIEYRETANETNKENLFLGVVLAIVVTITGFFAFYQEMSSSRIMESFAQMIPPRAKVIRDGCVKRMDSADVVVGDVVLLKGGDRIPADIRILNASGFKVDCSSLTGESEPQVRNPQCTSKNPLETSNLALFGTNAVEGQCKGIVVGTGDRTVMGRIAMLTSRVSPGKTPIAKEITHFIWIISVIAFIIGGAFFIVSLLLQYTFLEALVFLIGIIVANVPEGITATVTVCLTLTAVRMRKKNCLVKKLEGVETLGSTSIICSDKTGTLTQNRMTVTHLWVNGGVEVALSQDRNSVLVDSGALANEKAFNGEKGSLLRCASLCSNADFVASGRSTKTSQCEARGDASEVAILRYCEAVCGDVRAYRQLYPKVCEIPFNSINKYQVSIHKTPPRSYLLVMKGAPEKILTCCSTVFINGTETKINKDVKENFKQTYEFLGGLGERVLGFCDLELDQKKYGADYKFTTETPNFPLRGLRFLGLIAMIDPPRPAVPHAVRLCKSAGIKVVMVTGDHPITAQAIARQVHIIEQDCDVTMLVNETDKIPNFDGENHGKTMRARGIVIHGERLRYLSEDQLDYIAANVEQVVFARTSPAQKLQIVETFQRAGGVVAVTGDGVNDAPALRKADIGIAMGIAGTDVSKEAADMILLDDNFASIVTGVEEGRIIFDNLKKSIAYTLTSNIPEISPFLAFVAIGLPLPLSVVAILCIDLGTDLWPAISIAYEEAESDIMKRPPRNSERDKLVNARLMNFSYLQIGVMQAASAFMTYFFIMGFHGFLPSHLIYLRKQWDNKNINDLEDSFGQQWTYQSRKELEHCCHGAFFYSIVVVQWADLIISKTRHNSLVTQGMSNMVLNGGLIFTTILASVLLFTPYVNEVFLLTPIRLEYALVSLPFAFLIFAYDEMRKFLCRKYPNGWMYHETFY</sequence>
<evidence type="ECO:0000256" key="12">
    <source>
        <dbReference type="ARBA" id="ARBA00023065"/>
    </source>
</evidence>
<evidence type="ECO:0000256" key="15">
    <source>
        <dbReference type="ARBA" id="ARBA00038795"/>
    </source>
</evidence>
<name>A0A915A294_PARUN</name>
<evidence type="ECO:0000313" key="18">
    <source>
        <dbReference type="Proteomes" id="UP000887569"/>
    </source>
</evidence>
<dbReference type="Pfam" id="PF00122">
    <property type="entry name" value="E1-E2_ATPase"/>
    <property type="match status" value="1"/>
</dbReference>
<comment type="subunit">
    <text evidence="15">The sodium/potassium-transporting ATPase is composed of a catalytic alpha subunit, an auxiliary non-catalytic beta subunit and an additional regulatory subunit.</text>
</comment>
<dbReference type="GO" id="GO:0030007">
    <property type="term" value="P:intracellular potassium ion homeostasis"/>
    <property type="evidence" value="ECO:0007669"/>
    <property type="project" value="TreeGrafter"/>
</dbReference>
<evidence type="ECO:0000256" key="1">
    <source>
        <dbReference type="ARBA" id="ARBA00004141"/>
    </source>
</evidence>
<dbReference type="FunFam" id="1.20.1110.10:FF:000038">
    <property type="entry name" value="Sodium/potassium-transporting ATPase subunit alpha"/>
    <property type="match status" value="1"/>
</dbReference>
<evidence type="ECO:0000256" key="11">
    <source>
        <dbReference type="ARBA" id="ARBA00022989"/>
    </source>
</evidence>
<dbReference type="InterPro" id="IPR050510">
    <property type="entry name" value="Cation_transp_ATPase_P-type"/>
</dbReference>
<dbReference type="InterPro" id="IPR044492">
    <property type="entry name" value="P_typ_ATPase_HD_dom"/>
</dbReference>
<dbReference type="InterPro" id="IPR004014">
    <property type="entry name" value="ATPase_P-typ_cation-transptr_N"/>
</dbReference>
<evidence type="ECO:0000256" key="5">
    <source>
        <dbReference type="ARBA" id="ARBA00022553"/>
    </source>
</evidence>
<dbReference type="SUPFAM" id="SSF56784">
    <property type="entry name" value="HAD-like"/>
    <property type="match status" value="1"/>
</dbReference>
<feature type="transmembrane region" description="Helical" evidence="16">
    <location>
        <begin position="975"/>
        <end position="991"/>
    </location>
</feature>
<keyword evidence="16" id="KW-0479">Metal-binding</keyword>
<dbReference type="PRINTS" id="PR00121">
    <property type="entry name" value="NAKATPASE"/>
</dbReference>
<dbReference type="GO" id="GO:0016887">
    <property type="term" value="F:ATP hydrolysis activity"/>
    <property type="evidence" value="ECO:0007669"/>
    <property type="project" value="InterPro"/>
</dbReference>
<dbReference type="GO" id="GO:0036376">
    <property type="term" value="P:sodium ion export across plasma membrane"/>
    <property type="evidence" value="ECO:0007669"/>
    <property type="project" value="TreeGrafter"/>
</dbReference>
<protein>
    <recommendedName>
        <fullName evidence="16">Sodium/potassium-transporting ATPase subunit alpha</fullName>
    </recommendedName>
</protein>
<keyword evidence="8 16" id="KW-0067">ATP-binding</keyword>
<dbReference type="InterPro" id="IPR006068">
    <property type="entry name" value="ATPase_P-typ_cation-transptr_C"/>
</dbReference>
<comment type="similarity">
    <text evidence="2 16">Belongs to the cation transport ATPase (P-type) (TC 3.A.3) family. Type IIC subfamily.</text>
</comment>
<dbReference type="WBParaSite" id="PgE016_g004_t01">
    <property type="protein sequence ID" value="PgE016_g004_t01"/>
    <property type="gene ID" value="PgE016_g004"/>
</dbReference>
<dbReference type="InterPro" id="IPR059000">
    <property type="entry name" value="ATPase_P-type_domA"/>
</dbReference>
<dbReference type="InterPro" id="IPR018303">
    <property type="entry name" value="ATPase_P-typ_P_site"/>
</dbReference>
<feature type="transmembrane region" description="Helical" evidence="16">
    <location>
        <begin position="942"/>
        <end position="963"/>
    </location>
</feature>
<feature type="domain" description="Cation-transporting P-type ATPase N-terminal" evidence="17">
    <location>
        <begin position="22"/>
        <end position="97"/>
    </location>
</feature>
<dbReference type="Pfam" id="PF00689">
    <property type="entry name" value="Cation_ATPase_C"/>
    <property type="match status" value="1"/>
</dbReference>
<dbReference type="GO" id="GO:1902600">
    <property type="term" value="P:proton transmembrane transport"/>
    <property type="evidence" value="ECO:0007669"/>
    <property type="project" value="TreeGrafter"/>
</dbReference>
<evidence type="ECO:0000256" key="16">
    <source>
        <dbReference type="RuleBase" id="RU362084"/>
    </source>
</evidence>
<evidence type="ECO:0000256" key="13">
    <source>
        <dbReference type="ARBA" id="ARBA00023136"/>
    </source>
</evidence>
<dbReference type="InterPro" id="IPR023299">
    <property type="entry name" value="ATPase_P-typ_cyto_dom_N"/>
</dbReference>
<keyword evidence="11 16" id="KW-1133">Transmembrane helix</keyword>
<dbReference type="InterPro" id="IPR001757">
    <property type="entry name" value="P_typ_ATPase"/>
</dbReference>
<dbReference type="PRINTS" id="PR00119">
    <property type="entry name" value="CATATPASE"/>
</dbReference>
<dbReference type="InterPro" id="IPR023214">
    <property type="entry name" value="HAD_sf"/>
</dbReference>
<dbReference type="Gene3D" id="2.70.150.10">
    <property type="entry name" value="Calcium-transporting ATPase, cytoplasmic transduction domain A"/>
    <property type="match status" value="1"/>
</dbReference>
<keyword evidence="4 16" id="KW-0633">Potassium transport</keyword>
<dbReference type="GO" id="GO:0005391">
    <property type="term" value="F:P-type sodium:potassium-exchanging transporter activity"/>
    <property type="evidence" value="ECO:0007669"/>
    <property type="project" value="TreeGrafter"/>
</dbReference>
<dbReference type="FunFam" id="1.20.1110.10:FF:000095">
    <property type="entry name" value="Sodium/potassium-transporting ATPase subunit alpha-1"/>
    <property type="match status" value="1"/>
</dbReference>
<feature type="transmembrane region" description="Helical" evidence="16">
    <location>
        <begin position="112"/>
        <end position="131"/>
    </location>
</feature>
<evidence type="ECO:0000256" key="6">
    <source>
        <dbReference type="ARBA" id="ARBA00022692"/>
    </source>
</evidence>
<dbReference type="GO" id="GO:0046872">
    <property type="term" value="F:metal ion binding"/>
    <property type="evidence" value="ECO:0007669"/>
    <property type="project" value="UniProtKB-KW"/>
</dbReference>
<dbReference type="PANTHER" id="PTHR43294">
    <property type="entry name" value="SODIUM/POTASSIUM-TRANSPORTING ATPASE SUBUNIT ALPHA"/>
    <property type="match status" value="1"/>
</dbReference>
<dbReference type="InterPro" id="IPR023298">
    <property type="entry name" value="ATPase_P-typ_TM_dom_sf"/>
</dbReference>
<feature type="transmembrane region" description="Helical" evidence="16">
    <location>
        <begin position="780"/>
        <end position="803"/>
    </location>
</feature>
<dbReference type="Gene3D" id="3.40.1110.10">
    <property type="entry name" value="Calcium-transporting ATPase, cytoplasmic domain N"/>
    <property type="match status" value="1"/>
</dbReference>
<keyword evidence="6 16" id="KW-0812">Transmembrane</keyword>
<organism evidence="18 19">
    <name type="scientific">Parascaris univalens</name>
    <name type="common">Nematode worm</name>
    <dbReference type="NCBI Taxonomy" id="6257"/>
    <lineage>
        <taxon>Eukaryota</taxon>
        <taxon>Metazoa</taxon>
        <taxon>Ecdysozoa</taxon>
        <taxon>Nematoda</taxon>
        <taxon>Chromadorea</taxon>
        <taxon>Rhabditida</taxon>
        <taxon>Spirurina</taxon>
        <taxon>Ascaridomorpha</taxon>
        <taxon>Ascaridoidea</taxon>
        <taxon>Ascarididae</taxon>
        <taxon>Parascaris</taxon>
    </lineage>
</organism>
<dbReference type="AlphaFoldDB" id="A0A915A294"/>
<evidence type="ECO:0000256" key="10">
    <source>
        <dbReference type="ARBA" id="ARBA00022967"/>
    </source>
</evidence>
<dbReference type="GO" id="GO:1990573">
    <property type="term" value="P:potassium ion import across plasma membrane"/>
    <property type="evidence" value="ECO:0007669"/>
    <property type="project" value="TreeGrafter"/>
</dbReference>
<feature type="transmembrane region" description="Helical" evidence="16">
    <location>
        <begin position="844"/>
        <end position="869"/>
    </location>
</feature>
<dbReference type="Pfam" id="PF00690">
    <property type="entry name" value="Cation_ATPase_N"/>
    <property type="match status" value="1"/>
</dbReference>
<dbReference type="Gene3D" id="3.40.50.1000">
    <property type="entry name" value="HAD superfamily/HAD-like"/>
    <property type="match status" value="1"/>
</dbReference>
<keyword evidence="18" id="KW-1185">Reference proteome</keyword>
<dbReference type="SUPFAM" id="SSF81653">
    <property type="entry name" value="Calcium ATPase, transduction domain A"/>
    <property type="match status" value="1"/>
</dbReference>
<dbReference type="SUPFAM" id="SSF81660">
    <property type="entry name" value="Metal cation-transporting ATPase, ATP-binding domain N"/>
    <property type="match status" value="1"/>
</dbReference>
<dbReference type="SFLD" id="SFLDS00003">
    <property type="entry name" value="Haloacid_Dehalogenase"/>
    <property type="match status" value="1"/>
</dbReference>
<dbReference type="NCBIfam" id="TIGR01106">
    <property type="entry name" value="ATPase-IIC_X-K"/>
    <property type="match status" value="1"/>
</dbReference>
<dbReference type="Proteomes" id="UP000887569">
    <property type="component" value="Unplaced"/>
</dbReference>
<dbReference type="InterPro" id="IPR005775">
    <property type="entry name" value="P-type_ATPase_IIC"/>
</dbReference>
<accession>A0A915A294</accession>
<dbReference type="InterPro" id="IPR036412">
    <property type="entry name" value="HAD-like_sf"/>
</dbReference>
<evidence type="ECO:0000256" key="3">
    <source>
        <dbReference type="ARBA" id="ARBA00022448"/>
    </source>
</evidence>
<dbReference type="GO" id="GO:0006883">
    <property type="term" value="P:intracellular sodium ion homeostasis"/>
    <property type="evidence" value="ECO:0007669"/>
    <property type="project" value="TreeGrafter"/>
</dbReference>
<evidence type="ECO:0000313" key="19">
    <source>
        <dbReference type="WBParaSite" id="PgE016_g004_t01"/>
    </source>
</evidence>
<dbReference type="GO" id="GO:0005524">
    <property type="term" value="F:ATP binding"/>
    <property type="evidence" value="ECO:0007669"/>
    <property type="project" value="UniProtKB-KW"/>
</dbReference>
<dbReference type="SFLD" id="SFLDF00027">
    <property type="entry name" value="p-type_atpase"/>
    <property type="match status" value="1"/>
</dbReference>
<dbReference type="Pfam" id="PF13246">
    <property type="entry name" value="Cation_ATPase"/>
    <property type="match status" value="1"/>
</dbReference>
<comment type="function">
    <text evidence="14">This is the catalytic component of the active enzyme, which catalyzes the hydrolysis of ATP coupled with the exchange of sodium and potassium ions across the plasma membrane. This action creates the electrochemical gradient of sodium and potassium ions, providing the energy for active transport of various nutrients.</text>
</comment>
<feature type="transmembrane region" description="Helical" evidence="16">
    <location>
        <begin position="73"/>
        <end position="97"/>
    </location>
</feature>
<keyword evidence="5" id="KW-0597">Phosphoprotein</keyword>
<evidence type="ECO:0000256" key="9">
    <source>
        <dbReference type="ARBA" id="ARBA00022958"/>
    </source>
</evidence>
<evidence type="ECO:0000256" key="2">
    <source>
        <dbReference type="ARBA" id="ARBA00006934"/>
    </source>
</evidence>